<evidence type="ECO:0000313" key="10">
    <source>
        <dbReference type="Proteomes" id="UP000273119"/>
    </source>
</evidence>
<evidence type="ECO:0000256" key="3">
    <source>
        <dbReference type="ARBA" id="ARBA00022695"/>
    </source>
</evidence>
<dbReference type="RefSeq" id="WP_121484502.1">
    <property type="nucleotide sequence ID" value="NZ_QQXL01000002.1"/>
</dbReference>
<keyword evidence="10" id="KW-1185">Reference proteome</keyword>
<evidence type="ECO:0000313" key="9">
    <source>
        <dbReference type="EMBL" id="RKW71167.1"/>
    </source>
</evidence>
<dbReference type="Gene3D" id="1.20.272.10">
    <property type="match status" value="1"/>
</dbReference>
<dbReference type="PANTHER" id="PTHR34388">
    <property type="entry name" value="DNA POLYMERASE III SUBUNIT DELTA"/>
    <property type="match status" value="1"/>
</dbReference>
<proteinExistence type="inferred from homology"/>
<evidence type="ECO:0000256" key="1">
    <source>
        <dbReference type="ARBA" id="ARBA00012417"/>
    </source>
</evidence>
<protein>
    <recommendedName>
        <fullName evidence="1">DNA-directed DNA polymerase</fullName>
        <ecNumber evidence="1">2.7.7.7</ecNumber>
    </recommendedName>
</protein>
<dbReference type="InterPro" id="IPR048466">
    <property type="entry name" value="DNA_pol3_delta-like_C"/>
</dbReference>
<dbReference type="Pfam" id="PF21694">
    <property type="entry name" value="DNA_pol3_delta_C"/>
    <property type="match status" value="1"/>
</dbReference>
<reference evidence="9 10" key="1">
    <citation type="submission" date="2018-07" db="EMBL/GenBank/DDBJ databases">
        <title>Arthrobacter sp. nov., isolated from raw cow's milk with high bacterial count.</title>
        <authorList>
            <person name="Hahne J."/>
            <person name="Isele D."/>
            <person name="Lipski A."/>
        </authorList>
    </citation>
    <scope>NUCLEOTIDE SEQUENCE [LARGE SCALE GENOMIC DNA]</scope>
    <source>
        <strain evidence="9 10">JZ R-183</strain>
    </source>
</reference>
<dbReference type="PANTHER" id="PTHR34388:SF1">
    <property type="entry name" value="DNA POLYMERASE III SUBUNIT DELTA"/>
    <property type="match status" value="1"/>
</dbReference>
<keyword evidence="4" id="KW-0235">DNA replication</keyword>
<dbReference type="SUPFAM" id="SSF48019">
    <property type="entry name" value="post-AAA+ oligomerization domain-like"/>
    <property type="match status" value="1"/>
</dbReference>
<comment type="similarity">
    <text evidence="6">Belongs to the DNA polymerase HolA subunit family.</text>
</comment>
<dbReference type="Proteomes" id="UP000273119">
    <property type="component" value="Unassembled WGS sequence"/>
</dbReference>
<accession>A0A496PL71</accession>
<dbReference type="AlphaFoldDB" id="A0A496PL71"/>
<evidence type="ECO:0000256" key="6">
    <source>
        <dbReference type="ARBA" id="ARBA00034754"/>
    </source>
</evidence>
<evidence type="ECO:0000256" key="7">
    <source>
        <dbReference type="ARBA" id="ARBA00049244"/>
    </source>
</evidence>
<dbReference type="InterPro" id="IPR005790">
    <property type="entry name" value="DNA_polIII_delta"/>
</dbReference>
<dbReference type="EMBL" id="QQXL01000002">
    <property type="protein sequence ID" value="RKW71167.1"/>
    <property type="molecule type" value="Genomic_DNA"/>
</dbReference>
<sequence>MPPRTSSRAGSKAARGLSFREAEPRPLVLLTGADDYQAARAFQRIRELARAQAEDVEVTRFDAANYQPGELLLAASPSLFGGPMLIEFHGLESMNEFTQRDLTGYVTAPDPEVVLVAHHGGGQRGKGLLDALKKASLVIDCTPLKKDAEKADFVQQEFKAARRRIESGAVADLVAAVGNDLAELGSACRQLMEDTEGAVTQETVQQYFGGRVEATGFAVADAAVAGRGAQAVSLLRHALATGVDPVPLVAALGMKVRQAARVAGARESTGELASRWKMAPWQVQQAQEAARRFRPADLAECVRLVAQTDALIKGEGRDPEYAIERAVVSISRLAAARR</sequence>
<keyword evidence="5" id="KW-0239">DNA-directed DNA polymerase</keyword>
<gene>
    <name evidence="9" type="primary">holA</name>
    <name evidence="9" type="ORF">DWQ67_05100</name>
</gene>
<dbReference type="InterPro" id="IPR008921">
    <property type="entry name" value="DNA_pol3_clamp-load_cplx_C"/>
</dbReference>
<evidence type="ECO:0000256" key="5">
    <source>
        <dbReference type="ARBA" id="ARBA00022932"/>
    </source>
</evidence>
<evidence type="ECO:0000259" key="8">
    <source>
        <dbReference type="Pfam" id="PF21694"/>
    </source>
</evidence>
<evidence type="ECO:0000256" key="4">
    <source>
        <dbReference type="ARBA" id="ARBA00022705"/>
    </source>
</evidence>
<feature type="domain" description="DNA polymerase III delta subunit-like C-terminal" evidence="8">
    <location>
        <begin position="215"/>
        <end position="329"/>
    </location>
</feature>
<dbReference type="NCBIfam" id="TIGR01128">
    <property type="entry name" value="holA"/>
    <property type="match status" value="1"/>
</dbReference>
<comment type="caution">
    <text evidence="9">The sequence shown here is derived from an EMBL/GenBank/DDBJ whole genome shotgun (WGS) entry which is preliminary data.</text>
</comment>
<dbReference type="GO" id="GO:0006261">
    <property type="term" value="P:DNA-templated DNA replication"/>
    <property type="evidence" value="ECO:0007669"/>
    <property type="project" value="TreeGrafter"/>
</dbReference>
<keyword evidence="2 9" id="KW-0808">Transferase</keyword>
<dbReference type="GO" id="GO:0009360">
    <property type="term" value="C:DNA polymerase III complex"/>
    <property type="evidence" value="ECO:0007669"/>
    <property type="project" value="TreeGrafter"/>
</dbReference>
<keyword evidence="3 9" id="KW-0548">Nucleotidyltransferase</keyword>
<organism evidence="9 10">
    <name type="scientific">Galactobacter caseinivorans</name>
    <dbReference type="NCBI Taxonomy" id="2676123"/>
    <lineage>
        <taxon>Bacteria</taxon>
        <taxon>Bacillati</taxon>
        <taxon>Actinomycetota</taxon>
        <taxon>Actinomycetes</taxon>
        <taxon>Micrococcales</taxon>
        <taxon>Micrococcaceae</taxon>
        <taxon>Galactobacter</taxon>
    </lineage>
</organism>
<dbReference type="EC" id="2.7.7.7" evidence="1"/>
<dbReference type="GO" id="GO:0003887">
    <property type="term" value="F:DNA-directed DNA polymerase activity"/>
    <property type="evidence" value="ECO:0007669"/>
    <property type="project" value="UniProtKB-KW"/>
</dbReference>
<dbReference type="InterPro" id="IPR027417">
    <property type="entry name" value="P-loop_NTPase"/>
</dbReference>
<dbReference type="Gene3D" id="3.40.50.300">
    <property type="entry name" value="P-loop containing nucleotide triphosphate hydrolases"/>
    <property type="match status" value="1"/>
</dbReference>
<dbReference type="GO" id="GO:0003677">
    <property type="term" value="F:DNA binding"/>
    <property type="evidence" value="ECO:0007669"/>
    <property type="project" value="InterPro"/>
</dbReference>
<dbReference type="SUPFAM" id="SSF52540">
    <property type="entry name" value="P-loop containing nucleoside triphosphate hydrolases"/>
    <property type="match status" value="1"/>
</dbReference>
<comment type="catalytic activity">
    <reaction evidence="7">
        <text>DNA(n) + a 2'-deoxyribonucleoside 5'-triphosphate = DNA(n+1) + diphosphate</text>
        <dbReference type="Rhea" id="RHEA:22508"/>
        <dbReference type="Rhea" id="RHEA-COMP:17339"/>
        <dbReference type="Rhea" id="RHEA-COMP:17340"/>
        <dbReference type="ChEBI" id="CHEBI:33019"/>
        <dbReference type="ChEBI" id="CHEBI:61560"/>
        <dbReference type="ChEBI" id="CHEBI:173112"/>
        <dbReference type="EC" id="2.7.7.7"/>
    </reaction>
</comment>
<name>A0A496PL71_9MICC</name>
<evidence type="ECO:0000256" key="2">
    <source>
        <dbReference type="ARBA" id="ARBA00022679"/>
    </source>
</evidence>